<protein>
    <submittedName>
        <fullName evidence="1">Uncharacterized protein</fullName>
    </submittedName>
</protein>
<accession>A0A0E9XTS2</accession>
<evidence type="ECO:0000313" key="1">
    <source>
        <dbReference type="EMBL" id="JAI06070.1"/>
    </source>
</evidence>
<organism evidence="1">
    <name type="scientific">Anguilla anguilla</name>
    <name type="common">European freshwater eel</name>
    <name type="synonym">Muraena anguilla</name>
    <dbReference type="NCBI Taxonomy" id="7936"/>
    <lineage>
        <taxon>Eukaryota</taxon>
        <taxon>Metazoa</taxon>
        <taxon>Chordata</taxon>
        <taxon>Craniata</taxon>
        <taxon>Vertebrata</taxon>
        <taxon>Euteleostomi</taxon>
        <taxon>Actinopterygii</taxon>
        <taxon>Neopterygii</taxon>
        <taxon>Teleostei</taxon>
        <taxon>Anguilliformes</taxon>
        <taxon>Anguillidae</taxon>
        <taxon>Anguilla</taxon>
    </lineage>
</organism>
<dbReference type="EMBL" id="GBXM01002508">
    <property type="protein sequence ID" value="JAI06070.1"/>
    <property type="molecule type" value="Transcribed_RNA"/>
</dbReference>
<proteinExistence type="predicted"/>
<name>A0A0E9XTS2_ANGAN</name>
<reference evidence="1" key="1">
    <citation type="submission" date="2014-11" db="EMBL/GenBank/DDBJ databases">
        <authorList>
            <person name="Amaro Gonzalez C."/>
        </authorList>
    </citation>
    <scope>NUCLEOTIDE SEQUENCE</scope>
</reference>
<reference evidence="1" key="2">
    <citation type="journal article" date="2015" name="Fish Shellfish Immunol.">
        <title>Early steps in the European eel (Anguilla anguilla)-Vibrio vulnificus interaction in the gills: Role of the RtxA13 toxin.</title>
        <authorList>
            <person name="Callol A."/>
            <person name="Pajuelo D."/>
            <person name="Ebbesson L."/>
            <person name="Teles M."/>
            <person name="MacKenzie S."/>
            <person name="Amaro C."/>
        </authorList>
    </citation>
    <scope>NUCLEOTIDE SEQUENCE</scope>
</reference>
<dbReference type="AlphaFoldDB" id="A0A0E9XTS2"/>
<sequence length="25" mass="2898">MPPMCPDILISIINKKTMIYLYLSV</sequence>